<evidence type="ECO:0000256" key="2">
    <source>
        <dbReference type="ARBA" id="ARBA00006706"/>
    </source>
</evidence>
<dbReference type="SFLD" id="SFLDS00005">
    <property type="entry name" value="Isoprenoid_Synthase_Type_I"/>
    <property type="match status" value="1"/>
</dbReference>
<dbReference type="Pfam" id="PF00348">
    <property type="entry name" value="polyprenyl_synt"/>
    <property type="match status" value="1"/>
</dbReference>
<evidence type="ECO:0000313" key="8">
    <source>
        <dbReference type="Proteomes" id="UP001410795"/>
    </source>
</evidence>
<comment type="caution">
    <text evidence="7">The sequence shown here is derived from an EMBL/GenBank/DDBJ whole genome shotgun (WGS) entry which is preliminary data.</text>
</comment>
<reference evidence="8" key="1">
    <citation type="journal article" date="2019" name="Int. J. Syst. Evol. Microbiol.">
        <title>The Global Catalogue of Microorganisms (GCM) 10K type strain sequencing project: providing services to taxonomists for standard genome sequencing and annotation.</title>
        <authorList>
            <consortium name="The Broad Institute Genomics Platform"/>
            <consortium name="The Broad Institute Genome Sequencing Center for Infectious Disease"/>
            <person name="Wu L."/>
            <person name="Ma J."/>
        </authorList>
    </citation>
    <scope>NUCLEOTIDE SEQUENCE [LARGE SCALE GENOMIC DNA]</scope>
    <source>
        <strain evidence="8">JCM 16546</strain>
    </source>
</reference>
<dbReference type="EMBL" id="BAAAYV010000011">
    <property type="protein sequence ID" value="GAA3661589.1"/>
    <property type="molecule type" value="Genomic_DNA"/>
</dbReference>
<evidence type="ECO:0000256" key="4">
    <source>
        <dbReference type="ARBA" id="ARBA00022723"/>
    </source>
</evidence>
<dbReference type="PROSITE" id="PS00444">
    <property type="entry name" value="POLYPRENYL_SYNTHASE_2"/>
    <property type="match status" value="1"/>
</dbReference>
<evidence type="ECO:0000256" key="6">
    <source>
        <dbReference type="RuleBase" id="RU004466"/>
    </source>
</evidence>
<dbReference type="PANTHER" id="PTHR12001">
    <property type="entry name" value="GERANYLGERANYL PYROPHOSPHATE SYNTHASE"/>
    <property type="match status" value="1"/>
</dbReference>
<evidence type="ECO:0000256" key="3">
    <source>
        <dbReference type="ARBA" id="ARBA00022679"/>
    </source>
</evidence>
<organism evidence="7 8">
    <name type="scientific">Microbacterium marinilacus</name>
    <dbReference type="NCBI Taxonomy" id="415209"/>
    <lineage>
        <taxon>Bacteria</taxon>
        <taxon>Bacillati</taxon>
        <taxon>Actinomycetota</taxon>
        <taxon>Actinomycetes</taxon>
        <taxon>Micrococcales</taxon>
        <taxon>Microbacteriaceae</taxon>
        <taxon>Microbacterium</taxon>
    </lineage>
</organism>
<name>A0ABP7BJ87_9MICO</name>
<dbReference type="CDD" id="cd00685">
    <property type="entry name" value="Trans_IPPS_HT"/>
    <property type="match status" value="1"/>
</dbReference>
<protein>
    <submittedName>
        <fullName evidence="7">Polyprenyl synthetase family protein</fullName>
    </submittedName>
</protein>
<accession>A0ABP7BJ87</accession>
<gene>
    <name evidence="7" type="ORF">GCM10022202_23660</name>
</gene>
<dbReference type="InterPro" id="IPR033749">
    <property type="entry name" value="Polyprenyl_synt_CS"/>
</dbReference>
<keyword evidence="3 6" id="KW-0808">Transferase</keyword>
<dbReference type="PROSITE" id="PS00723">
    <property type="entry name" value="POLYPRENYL_SYNTHASE_1"/>
    <property type="match status" value="1"/>
</dbReference>
<evidence type="ECO:0000256" key="5">
    <source>
        <dbReference type="ARBA" id="ARBA00022842"/>
    </source>
</evidence>
<keyword evidence="8" id="KW-1185">Reference proteome</keyword>
<sequence length="345" mass="36501">MATAEPGLEDAIEGYFAARIARAETIGEQAAQLWRRAAEATRGGKRLRPRLVLLAHDALGGRARRSAVTVAAAFEVLHSALLLHDDVLDGDLVRRGRANLAGQFADTALETGLGSEAATAWGAASGLLAGDLLLSGVHAMIARIDSPARPEIHEIVDDAVFLTAAGEHDDIGFALGAVPAEARDIWRMMERKTAAYSFAAPLRAGAALAGADASTAQTLARIGTGLGLIYQLRDDVLGVFGAEELTGKSATGDLREGKRTLLIAFASREPAWQDVAHLLGRRSLEDEDADRLREAIVASGARAAVEELIAEQLAQVDQELLSSGLPEELRVELHAIGRMCAERDA</sequence>
<comment type="cofactor">
    <cofactor evidence="1">
        <name>Mg(2+)</name>
        <dbReference type="ChEBI" id="CHEBI:18420"/>
    </cofactor>
</comment>
<dbReference type="SUPFAM" id="SSF48576">
    <property type="entry name" value="Terpenoid synthases"/>
    <property type="match status" value="1"/>
</dbReference>
<dbReference type="InterPro" id="IPR000092">
    <property type="entry name" value="Polyprenyl_synt"/>
</dbReference>
<dbReference type="RefSeq" id="WP_344779187.1">
    <property type="nucleotide sequence ID" value="NZ_BAAAYV010000011.1"/>
</dbReference>
<dbReference type="Proteomes" id="UP001410795">
    <property type="component" value="Unassembled WGS sequence"/>
</dbReference>
<keyword evidence="4" id="KW-0479">Metal-binding</keyword>
<dbReference type="InterPro" id="IPR008949">
    <property type="entry name" value="Isoprenoid_synthase_dom_sf"/>
</dbReference>
<evidence type="ECO:0000313" key="7">
    <source>
        <dbReference type="EMBL" id="GAA3661589.1"/>
    </source>
</evidence>
<evidence type="ECO:0000256" key="1">
    <source>
        <dbReference type="ARBA" id="ARBA00001946"/>
    </source>
</evidence>
<dbReference type="PANTHER" id="PTHR12001:SF85">
    <property type="entry name" value="SHORT CHAIN ISOPRENYL DIPHOSPHATE SYNTHASE"/>
    <property type="match status" value="1"/>
</dbReference>
<proteinExistence type="inferred from homology"/>
<dbReference type="Gene3D" id="1.10.600.10">
    <property type="entry name" value="Farnesyl Diphosphate Synthase"/>
    <property type="match status" value="1"/>
</dbReference>
<comment type="similarity">
    <text evidence="2 6">Belongs to the FPP/GGPP synthase family.</text>
</comment>
<keyword evidence="5" id="KW-0460">Magnesium</keyword>